<dbReference type="Pfam" id="PF00538">
    <property type="entry name" value="Linker_histone"/>
    <property type="match status" value="1"/>
</dbReference>
<organism evidence="3 4">
    <name type="scientific">Trachymyrmex septentrionalis</name>
    <dbReference type="NCBI Taxonomy" id="34720"/>
    <lineage>
        <taxon>Eukaryota</taxon>
        <taxon>Metazoa</taxon>
        <taxon>Ecdysozoa</taxon>
        <taxon>Arthropoda</taxon>
        <taxon>Hexapoda</taxon>
        <taxon>Insecta</taxon>
        <taxon>Pterygota</taxon>
        <taxon>Neoptera</taxon>
        <taxon>Endopterygota</taxon>
        <taxon>Hymenoptera</taxon>
        <taxon>Apocrita</taxon>
        <taxon>Aculeata</taxon>
        <taxon>Formicoidea</taxon>
        <taxon>Formicidae</taxon>
        <taxon>Myrmicinae</taxon>
        <taxon>Trachymyrmex</taxon>
    </lineage>
</organism>
<dbReference type="EMBL" id="KQ981272">
    <property type="protein sequence ID" value="KYN43875.1"/>
    <property type="molecule type" value="Genomic_DNA"/>
</dbReference>
<dbReference type="InterPro" id="IPR036390">
    <property type="entry name" value="WH_DNA-bd_sf"/>
</dbReference>
<feature type="compositionally biased region" description="Basic and acidic residues" evidence="1">
    <location>
        <begin position="209"/>
        <end position="223"/>
    </location>
</feature>
<name>A0A195FTD6_9HYME</name>
<protein>
    <recommendedName>
        <fullName evidence="2">H15 domain-containing protein</fullName>
    </recommendedName>
</protein>
<feature type="compositionally biased region" description="Basic and acidic residues" evidence="1">
    <location>
        <begin position="152"/>
        <end position="177"/>
    </location>
</feature>
<dbReference type="InterPro" id="IPR036388">
    <property type="entry name" value="WH-like_DNA-bd_sf"/>
</dbReference>
<feature type="compositionally biased region" description="Basic residues" evidence="1">
    <location>
        <begin position="87"/>
        <end position="138"/>
    </location>
</feature>
<dbReference type="GO" id="GO:0000786">
    <property type="term" value="C:nucleosome"/>
    <property type="evidence" value="ECO:0007669"/>
    <property type="project" value="InterPro"/>
</dbReference>
<proteinExistence type="predicted"/>
<evidence type="ECO:0000313" key="4">
    <source>
        <dbReference type="Proteomes" id="UP000078541"/>
    </source>
</evidence>
<dbReference type="GO" id="GO:0003677">
    <property type="term" value="F:DNA binding"/>
    <property type="evidence" value="ECO:0007669"/>
    <property type="project" value="InterPro"/>
</dbReference>
<dbReference type="GO" id="GO:0006334">
    <property type="term" value="P:nucleosome assembly"/>
    <property type="evidence" value="ECO:0007669"/>
    <property type="project" value="InterPro"/>
</dbReference>
<accession>A0A195FTD6</accession>
<dbReference type="AlphaFoldDB" id="A0A195FTD6"/>
<keyword evidence="4" id="KW-1185">Reference proteome</keyword>
<sequence length="223" mass="26401">MSALVASAIRNLREIRGSTSKEIMNYIKSQYTGSDSNIQKQIFAALKRGLDYGILKRDRGYYSLNTDPDMMYKAHTVPPMEQGRPRRDGRRRQRRNRNHKRRPSRRGRRRRRGVARRRARARRRGRRSRSSSRRRRRNSFPIRSRSLATARCKCETSRKRTEGTARNSPVEDLRKDMTYLYKKGISDQTPSRHQSRSRDRSQTHSRSSSSDKEMIDDQNRDQS</sequence>
<feature type="region of interest" description="Disordered" evidence="1">
    <location>
        <begin position="66"/>
        <end position="223"/>
    </location>
</feature>
<feature type="domain" description="H15" evidence="2">
    <location>
        <begin position="1"/>
        <end position="66"/>
    </location>
</feature>
<evidence type="ECO:0000259" key="2">
    <source>
        <dbReference type="PROSITE" id="PS51504"/>
    </source>
</evidence>
<evidence type="ECO:0000256" key="1">
    <source>
        <dbReference type="SAM" id="MobiDB-lite"/>
    </source>
</evidence>
<dbReference type="SUPFAM" id="SSF46785">
    <property type="entry name" value="Winged helix' DNA-binding domain"/>
    <property type="match status" value="1"/>
</dbReference>
<dbReference type="PROSITE" id="PS51504">
    <property type="entry name" value="H15"/>
    <property type="match status" value="1"/>
</dbReference>
<gene>
    <name evidence="3" type="ORF">ALC56_01746</name>
</gene>
<dbReference type="InterPro" id="IPR005818">
    <property type="entry name" value="Histone_H1/H5_H15"/>
</dbReference>
<reference evidence="3 4" key="1">
    <citation type="submission" date="2016-03" db="EMBL/GenBank/DDBJ databases">
        <title>Trachymyrmex septentrionalis WGS genome.</title>
        <authorList>
            <person name="Nygaard S."/>
            <person name="Hu H."/>
            <person name="Boomsma J."/>
            <person name="Zhang G."/>
        </authorList>
    </citation>
    <scope>NUCLEOTIDE SEQUENCE [LARGE SCALE GENOMIC DNA]</scope>
    <source>
        <strain evidence="3">Tsep2-gDNA-1</strain>
        <tissue evidence="3">Whole body</tissue>
    </source>
</reference>
<dbReference type="Gene3D" id="1.10.10.10">
    <property type="entry name" value="Winged helix-like DNA-binding domain superfamily/Winged helix DNA-binding domain"/>
    <property type="match status" value="1"/>
</dbReference>
<evidence type="ECO:0000313" key="3">
    <source>
        <dbReference type="EMBL" id="KYN43875.1"/>
    </source>
</evidence>
<dbReference type="Proteomes" id="UP000078541">
    <property type="component" value="Unassembled WGS sequence"/>
</dbReference>